<reference evidence="1 2" key="1">
    <citation type="journal article" date="2014" name="Genome Biol. Evol.">
        <title>The genome of the myxosporean Thelohanellus kitauei shows adaptations to nutrient acquisition within its fish host.</title>
        <authorList>
            <person name="Yang Y."/>
            <person name="Xiong J."/>
            <person name="Zhou Z."/>
            <person name="Huo F."/>
            <person name="Miao W."/>
            <person name="Ran C."/>
            <person name="Liu Y."/>
            <person name="Zhang J."/>
            <person name="Feng J."/>
            <person name="Wang M."/>
            <person name="Wang M."/>
            <person name="Wang L."/>
            <person name="Yao B."/>
        </authorList>
    </citation>
    <scope>NUCLEOTIDE SEQUENCE [LARGE SCALE GENOMIC DNA]</scope>
    <source>
        <strain evidence="1">Wuqing</strain>
    </source>
</reference>
<gene>
    <name evidence="1" type="ORF">RF11_06366</name>
</gene>
<dbReference type="AlphaFoldDB" id="A0A0C2MIX6"/>
<comment type="caution">
    <text evidence="1">The sequence shown here is derived from an EMBL/GenBank/DDBJ whole genome shotgun (WGS) entry which is preliminary data.</text>
</comment>
<keyword evidence="2" id="KW-1185">Reference proteome</keyword>
<dbReference type="Proteomes" id="UP000031668">
    <property type="component" value="Unassembled WGS sequence"/>
</dbReference>
<protein>
    <submittedName>
        <fullName evidence="1">Uncharacterized protein</fullName>
    </submittedName>
</protein>
<evidence type="ECO:0000313" key="1">
    <source>
        <dbReference type="EMBL" id="KII64305.1"/>
    </source>
</evidence>
<accession>A0A0C2MIX6</accession>
<name>A0A0C2MIX6_THEKT</name>
<proteinExistence type="predicted"/>
<dbReference type="EMBL" id="JWZT01004333">
    <property type="protein sequence ID" value="KII64305.1"/>
    <property type="molecule type" value="Genomic_DNA"/>
</dbReference>
<organism evidence="1 2">
    <name type="scientific">Thelohanellus kitauei</name>
    <name type="common">Myxosporean</name>
    <dbReference type="NCBI Taxonomy" id="669202"/>
    <lineage>
        <taxon>Eukaryota</taxon>
        <taxon>Metazoa</taxon>
        <taxon>Cnidaria</taxon>
        <taxon>Myxozoa</taxon>
        <taxon>Myxosporea</taxon>
        <taxon>Bivalvulida</taxon>
        <taxon>Platysporina</taxon>
        <taxon>Myxobolidae</taxon>
        <taxon>Thelohanellus</taxon>
    </lineage>
</organism>
<sequence length="230" mass="27107">MNIKFYQINPNSIVINLEDLFFAQRYRSRQRYNSIQPLNYNTHMQPFVNQEPVIQYVHRQVPHTPNHTQIAPLNQNPVTKKRKFEPITDSYTSSEEFLPVRGKTNNDKDNIPIVMDGKKHKYFKLPKVQGSFYAFTTGDSMKIHSKSPINPLLILFRDIETRTVSNEAFTEKLLPLRDTWIKFFIIASDVEKFKNSNNIVSFLSRVDAKKFNQRLKKSSKPLETKQQWQI</sequence>
<evidence type="ECO:0000313" key="2">
    <source>
        <dbReference type="Proteomes" id="UP000031668"/>
    </source>
</evidence>